<evidence type="ECO:0000256" key="21">
    <source>
        <dbReference type="ARBA" id="ARBA00048827"/>
    </source>
</evidence>
<dbReference type="GO" id="GO:0008233">
    <property type="term" value="F:peptidase activity"/>
    <property type="evidence" value="ECO:0007669"/>
    <property type="project" value="UniProtKB-KW"/>
</dbReference>
<name>A0A817TZ28_9BILA</name>
<dbReference type="EMBL" id="CAJOBQ010001953">
    <property type="protein sequence ID" value="CAF4528660.1"/>
    <property type="molecule type" value="Genomic_DNA"/>
</dbReference>
<evidence type="ECO:0000256" key="13">
    <source>
        <dbReference type="ARBA" id="ARBA00047879"/>
    </source>
</evidence>
<dbReference type="SUPFAM" id="SSF53187">
    <property type="entry name" value="Zn-dependent exopeptidases"/>
    <property type="match status" value="1"/>
</dbReference>
<evidence type="ECO:0000256" key="19">
    <source>
        <dbReference type="ARBA" id="ARBA00048729"/>
    </source>
</evidence>
<keyword evidence="6" id="KW-0862">Zinc</keyword>
<comment type="catalytic activity">
    <reaction evidence="13">
        <text>N-hexadecanoyl-L-phenylalanine + H2O = hexadecanoate + L-phenylalanine</text>
        <dbReference type="Rhea" id="RHEA:64124"/>
        <dbReference type="ChEBI" id="CHEBI:7896"/>
        <dbReference type="ChEBI" id="CHEBI:15377"/>
        <dbReference type="ChEBI" id="CHEBI:58095"/>
        <dbReference type="ChEBI" id="CHEBI:149699"/>
    </reaction>
    <physiologicalReaction direction="left-to-right" evidence="13">
        <dbReference type="Rhea" id="RHEA:64125"/>
    </physiologicalReaction>
</comment>
<dbReference type="Proteomes" id="UP000663825">
    <property type="component" value="Unassembled WGS sequence"/>
</dbReference>
<evidence type="ECO:0000256" key="16">
    <source>
        <dbReference type="ARBA" id="ARBA00048402"/>
    </source>
</evidence>
<keyword evidence="4" id="KW-0479">Metal-binding</keyword>
<comment type="catalytic activity">
    <reaction evidence="20">
        <text>N-(9Z-octadecenoyl)-L-tryptophan + H2O = L-tryptophan + (9Z)-octadecenoate</text>
        <dbReference type="Rhea" id="RHEA:64176"/>
        <dbReference type="ChEBI" id="CHEBI:15377"/>
        <dbReference type="ChEBI" id="CHEBI:30823"/>
        <dbReference type="ChEBI" id="CHEBI:57912"/>
        <dbReference type="ChEBI" id="CHEBI:149733"/>
    </reaction>
    <physiologicalReaction direction="left-to-right" evidence="20">
        <dbReference type="Rhea" id="RHEA:64177"/>
    </physiologicalReaction>
</comment>
<comment type="similarity">
    <text evidence="2">Belongs to the peptidase M20A family.</text>
</comment>
<evidence type="ECO:0000256" key="1">
    <source>
        <dbReference type="ARBA" id="ARBA00004872"/>
    </source>
</evidence>
<dbReference type="Proteomes" id="UP000663833">
    <property type="component" value="Unassembled WGS sequence"/>
</dbReference>
<dbReference type="EMBL" id="CAJOBO010001574">
    <property type="protein sequence ID" value="CAF4391201.1"/>
    <property type="molecule type" value="Genomic_DNA"/>
</dbReference>
<comment type="catalytic activity">
    <reaction evidence="10">
        <text>N-octadecanoyl-L-phenylalanine + H2O = octadecanoate + L-phenylalanine</text>
        <dbReference type="Rhea" id="RHEA:64128"/>
        <dbReference type="ChEBI" id="CHEBI:15377"/>
        <dbReference type="ChEBI" id="CHEBI:25629"/>
        <dbReference type="ChEBI" id="CHEBI:58095"/>
        <dbReference type="ChEBI" id="CHEBI:149700"/>
    </reaction>
    <physiologicalReaction direction="left-to-right" evidence="10">
        <dbReference type="Rhea" id="RHEA:64129"/>
    </physiologicalReaction>
</comment>
<comment type="caution">
    <text evidence="27">The sequence shown here is derived from an EMBL/GenBank/DDBJ whole genome shotgun (WGS) entry which is preliminary data.</text>
</comment>
<dbReference type="Gene3D" id="3.30.70.360">
    <property type="match status" value="1"/>
</dbReference>
<dbReference type="GO" id="GO:0046872">
    <property type="term" value="F:metal ion binding"/>
    <property type="evidence" value="ECO:0007669"/>
    <property type="project" value="UniProtKB-KW"/>
</dbReference>
<comment type="pathway">
    <text evidence="1">Lipid metabolism; fatty acid metabolism.</text>
</comment>
<dbReference type="InterPro" id="IPR011650">
    <property type="entry name" value="Peptidase_M20_dimer"/>
</dbReference>
<dbReference type="Proteomes" id="UP000663872">
    <property type="component" value="Unassembled WGS sequence"/>
</dbReference>
<evidence type="ECO:0000259" key="26">
    <source>
        <dbReference type="Pfam" id="PF07687"/>
    </source>
</evidence>
<evidence type="ECO:0000256" key="23">
    <source>
        <dbReference type="ARBA" id="ARBA00048879"/>
    </source>
</evidence>
<dbReference type="AlphaFoldDB" id="A0A817TZ28"/>
<comment type="catalytic activity">
    <reaction evidence="23">
        <text>L-phenylalanine + (9Z)-octadecenoate = N-(9Z-octadecenoyl)-L-phenylalanine + H2O</text>
        <dbReference type="Rhea" id="RHEA:51300"/>
        <dbReference type="ChEBI" id="CHEBI:15377"/>
        <dbReference type="ChEBI" id="CHEBI:30823"/>
        <dbReference type="ChEBI" id="CHEBI:58095"/>
        <dbReference type="ChEBI" id="CHEBI:134020"/>
    </reaction>
    <physiologicalReaction direction="left-to-right" evidence="23">
        <dbReference type="Rhea" id="RHEA:51301"/>
    </physiologicalReaction>
    <physiologicalReaction direction="right-to-left" evidence="23">
        <dbReference type="Rhea" id="RHEA:51302"/>
    </physiologicalReaction>
</comment>
<dbReference type="PANTHER" id="PTHR45962">
    <property type="entry name" value="N-FATTY-ACYL-AMINO ACID SYNTHASE/HYDROLASE PM20D1"/>
    <property type="match status" value="1"/>
</dbReference>
<dbReference type="Proteomes" id="UP000663851">
    <property type="component" value="Unassembled WGS sequence"/>
</dbReference>
<dbReference type="Proteomes" id="UP000663862">
    <property type="component" value="Unassembled WGS sequence"/>
</dbReference>
<dbReference type="InterPro" id="IPR047177">
    <property type="entry name" value="Pept_M20A"/>
</dbReference>
<dbReference type="Pfam" id="PF01546">
    <property type="entry name" value="Peptidase_M20"/>
    <property type="match status" value="1"/>
</dbReference>
<evidence type="ECO:0000256" key="7">
    <source>
        <dbReference type="ARBA" id="ARBA00046147"/>
    </source>
</evidence>
<comment type="catalytic activity">
    <reaction evidence="15">
        <text>N-(9Z-octadecenoyl)-L-asparagine + H2O = L-asparagine + (9Z)-octadecenoate</text>
        <dbReference type="Rhea" id="RHEA:64136"/>
        <dbReference type="ChEBI" id="CHEBI:15377"/>
        <dbReference type="ChEBI" id="CHEBI:30823"/>
        <dbReference type="ChEBI" id="CHEBI:58048"/>
        <dbReference type="ChEBI" id="CHEBI:149730"/>
    </reaction>
    <physiologicalReaction direction="left-to-right" evidence="15">
        <dbReference type="Rhea" id="RHEA:64137"/>
    </physiologicalReaction>
</comment>
<comment type="catalytic activity">
    <reaction evidence="21">
        <text>N-(9Z-octadecenoyl)-L-leucine + H2O = L-leucine + (9Z)-octadecenoate</text>
        <dbReference type="Rhea" id="RHEA:51360"/>
        <dbReference type="ChEBI" id="CHEBI:15377"/>
        <dbReference type="ChEBI" id="CHEBI:30823"/>
        <dbReference type="ChEBI" id="CHEBI:57427"/>
        <dbReference type="ChEBI" id="CHEBI:134035"/>
    </reaction>
    <physiologicalReaction direction="left-to-right" evidence="21">
        <dbReference type="Rhea" id="RHEA:51361"/>
    </physiologicalReaction>
    <physiologicalReaction direction="right-to-left" evidence="21">
        <dbReference type="Rhea" id="RHEA:51362"/>
    </physiologicalReaction>
</comment>
<evidence type="ECO:0000256" key="22">
    <source>
        <dbReference type="ARBA" id="ARBA00048840"/>
    </source>
</evidence>
<evidence type="ECO:0000256" key="6">
    <source>
        <dbReference type="ARBA" id="ARBA00022833"/>
    </source>
</evidence>
<comment type="catalytic activity">
    <reaction evidence="9">
        <text>N-(4Z,7Z,10Z,13Z,16Z,19Z-docosahexaenoyl)-L-phenylalanine + H2O = (4Z,7Z,10Z,13Z,16Z,19Z)-docosahexaenoate + L-phenylalanine</text>
        <dbReference type="Rhea" id="RHEA:64132"/>
        <dbReference type="ChEBI" id="CHEBI:15377"/>
        <dbReference type="ChEBI" id="CHEBI:58095"/>
        <dbReference type="ChEBI" id="CHEBI:77016"/>
        <dbReference type="ChEBI" id="CHEBI:149701"/>
    </reaction>
    <physiologicalReaction direction="left-to-right" evidence="9">
        <dbReference type="Rhea" id="RHEA:64133"/>
    </physiologicalReaction>
</comment>
<comment type="catalytic activity">
    <reaction evidence="24">
        <text>N-(5Z,8Z,11Z,14Z-eicosatetraenoyl)-L-serine + H2O = (5Z,8Z,11Z,14Z)-eicosatetraenoate + L-serine</text>
        <dbReference type="Rhea" id="RHEA:64116"/>
        <dbReference type="ChEBI" id="CHEBI:15377"/>
        <dbReference type="ChEBI" id="CHEBI:32395"/>
        <dbReference type="ChEBI" id="CHEBI:33384"/>
        <dbReference type="ChEBI" id="CHEBI:149697"/>
    </reaction>
    <physiologicalReaction direction="left-to-right" evidence="24">
        <dbReference type="Rhea" id="RHEA:64117"/>
    </physiologicalReaction>
    <physiologicalReaction direction="right-to-left" evidence="24">
        <dbReference type="Rhea" id="RHEA:64118"/>
    </physiologicalReaction>
</comment>
<dbReference type="SUPFAM" id="SSF55031">
    <property type="entry name" value="Bacterial exopeptidase dimerisation domain"/>
    <property type="match status" value="1"/>
</dbReference>
<dbReference type="EMBL" id="CAJNXB010003639">
    <property type="protein sequence ID" value="CAF3328765.1"/>
    <property type="molecule type" value="Genomic_DNA"/>
</dbReference>
<comment type="function">
    <text evidence="7">Secreted enzyme that regulates the endogenous N-fatty acyl amino acid (NAAs) tissue and circulating levels by functioning as a bidirectional NAA synthase/hydrolase. It condenses free fatty acids and free amino acids to generate NAAs and bidirectionally catalyzes the reverse hydrolysis reaction. Some of these NAAs stimulate oxidative metabolism via mitochondrial uncoupling, increasing energy expenditure in a UPC1-independent manner. Thereby, this secreted protein may indirectly regulate whole body energy expenditure. PM20D1 circulates in tight association with both low- and high-density (LDL and HDL,respectively) lipoprotein particles.</text>
</comment>
<evidence type="ECO:0000256" key="17">
    <source>
        <dbReference type="ARBA" id="ARBA00048579"/>
    </source>
</evidence>
<evidence type="ECO:0000256" key="5">
    <source>
        <dbReference type="ARBA" id="ARBA00022801"/>
    </source>
</evidence>
<evidence type="ECO:0000256" key="3">
    <source>
        <dbReference type="ARBA" id="ARBA00022670"/>
    </source>
</evidence>
<evidence type="ECO:0000256" key="10">
    <source>
        <dbReference type="ARBA" id="ARBA00047723"/>
    </source>
</evidence>
<evidence type="ECO:0000256" key="9">
    <source>
        <dbReference type="ARBA" id="ARBA00047567"/>
    </source>
</evidence>
<comment type="catalytic activity">
    <reaction evidence="25">
        <text>N-(9Z-octadecenoyl)-L-lysine + H2O = L-lysine + (9Z)-octadecenoate</text>
        <dbReference type="Rhea" id="RHEA:64192"/>
        <dbReference type="ChEBI" id="CHEBI:15377"/>
        <dbReference type="ChEBI" id="CHEBI:30823"/>
        <dbReference type="ChEBI" id="CHEBI:32551"/>
        <dbReference type="ChEBI" id="CHEBI:149731"/>
    </reaction>
    <physiologicalReaction direction="left-to-right" evidence="25">
        <dbReference type="Rhea" id="RHEA:64193"/>
    </physiologicalReaction>
</comment>
<sequence length="512" mass="58532">MFWKKFVITLFIFILILLYRAYVVFTPDKTIFEPCSSTNDNHSLEFHEQRLRTFQTLLQFQTISYEENNQNFTELKRCRNFIKQHYDDLITKYSKFVQLHDIAEYSLLYEIRGKNSNLKPFLLSAHFDVVPTGNLSRWKYPPFDGHSDGQFIYARGTLDDKGSVFTMMEALKEYLNVHGQPSRTFYIGLTHDEEVGRAGAMGIAKYLSKQPFGHDGQFEFVLDEGTIILEEAFPTLHNPIAIIGVAEKGYMTIEYSISLPPGHSSMPTAPTAIGILARAVDKLESTLQPSQFGRGPEISLLHSITPYLKFPLRLALSNIWLFGYLIQLALAQKPGTNALQRTTSAVTLISGGEKENILPTSASATINHRIHTADSCQKILENNRRIINDDRIVPRVKNCVEPSPSSPYGKDVYSYRIIEQTIRQTFDKDRQPIIVVPGLMLGATDSRSYTNLSKNLYRFSPFIYHHDDLDRLHGDNERMTHLDVQRGLNFYFHLIVNNQLGHIPESKLNTEL</sequence>
<evidence type="ECO:0000256" key="2">
    <source>
        <dbReference type="ARBA" id="ARBA00006247"/>
    </source>
</evidence>
<comment type="catalytic activity">
    <reaction evidence="12">
        <text>(5Z,8Z,11Z,14Z)-eicosatetraenoate + L-phenylalanine = N-(5Z,8Z,11Z,14Z-eicosatetraenoyl)-L-phenylalanine + H2O</text>
        <dbReference type="Rhea" id="RHEA:51312"/>
        <dbReference type="ChEBI" id="CHEBI:15377"/>
        <dbReference type="ChEBI" id="CHEBI:32395"/>
        <dbReference type="ChEBI" id="CHEBI:58095"/>
        <dbReference type="ChEBI" id="CHEBI:134022"/>
    </reaction>
    <physiologicalReaction direction="left-to-right" evidence="12">
        <dbReference type="Rhea" id="RHEA:51313"/>
    </physiologicalReaction>
    <physiologicalReaction direction="right-to-left" evidence="12">
        <dbReference type="Rhea" id="RHEA:51314"/>
    </physiologicalReaction>
</comment>
<dbReference type="GO" id="GO:0004046">
    <property type="term" value="F:aminoacylase activity"/>
    <property type="evidence" value="ECO:0007669"/>
    <property type="project" value="UniProtKB-EC"/>
</dbReference>
<dbReference type="EMBL" id="CAJNYD010002538">
    <property type="protein sequence ID" value="CAF3425558.1"/>
    <property type="molecule type" value="Genomic_DNA"/>
</dbReference>
<keyword evidence="5" id="KW-0378">Hydrolase</keyword>
<evidence type="ECO:0000313" key="30">
    <source>
        <dbReference type="EMBL" id="CAF3425558.1"/>
    </source>
</evidence>
<evidence type="ECO:0000256" key="12">
    <source>
        <dbReference type="ARBA" id="ARBA00047874"/>
    </source>
</evidence>
<gene>
    <name evidence="29" type="ORF">FME351_LOCUS9336</name>
    <name evidence="28" type="ORF">GRG538_LOCUS7276</name>
    <name evidence="31" type="ORF">HFQ381_LOCUS19416</name>
    <name evidence="30" type="ORF">LUA448_LOCUS19860</name>
    <name evidence="27" type="ORF">TIS948_LOCUS21033</name>
    <name evidence="32" type="ORF">TSG867_LOCUS23110</name>
</gene>
<evidence type="ECO:0000256" key="25">
    <source>
        <dbReference type="ARBA" id="ARBA00049457"/>
    </source>
</evidence>
<dbReference type="InterPro" id="IPR002933">
    <property type="entry name" value="Peptidase_M20"/>
</dbReference>
<proteinExistence type="inferred from homology"/>
<dbReference type="OrthoDB" id="3064516at2759"/>
<keyword evidence="3" id="KW-0645">Protease</keyword>
<dbReference type="InterPro" id="IPR036264">
    <property type="entry name" value="Bact_exopeptidase_dim_dom"/>
</dbReference>
<evidence type="ECO:0000256" key="24">
    <source>
        <dbReference type="ARBA" id="ARBA00049100"/>
    </source>
</evidence>
<reference evidence="27" key="1">
    <citation type="submission" date="2021-02" db="EMBL/GenBank/DDBJ databases">
        <authorList>
            <person name="Nowell W R."/>
        </authorList>
    </citation>
    <scope>NUCLEOTIDE SEQUENCE</scope>
</reference>
<dbReference type="EMBL" id="CAJNYU010001011">
    <property type="protein sequence ID" value="CAF3404034.1"/>
    <property type="molecule type" value="Genomic_DNA"/>
</dbReference>
<evidence type="ECO:0000256" key="15">
    <source>
        <dbReference type="ARBA" id="ARBA00048380"/>
    </source>
</evidence>
<evidence type="ECO:0000256" key="14">
    <source>
        <dbReference type="ARBA" id="ARBA00048145"/>
    </source>
</evidence>
<comment type="catalytic activity">
    <reaction evidence="17">
        <text>an N-acyl-L-amino acid + H2O = an L-alpha-amino acid + a carboxylate</text>
        <dbReference type="Rhea" id="RHEA:15565"/>
        <dbReference type="ChEBI" id="CHEBI:15377"/>
        <dbReference type="ChEBI" id="CHEBI:29067"/>
        <dbReference type="ChEBI" id="CHEBI:59869"/>
        <dbReference type="ChEBI" id="CHEBI:59874"/>
        <dbReference type="EC" id="3.5.1.14"/>
    </reaction>
    <physiologicalReaction direction="left-to-right" evidence="17">
        <dbReference type="Rhea" id="RHEA:15566"/>
    </physiologicalReaction>
    <physiologicalReaction direction="right-to-left" evidence="17">
        <dbReference type="Rhea" id="RHEA:15567"/>
    </physiologicalReaction>
</comment>
<evidence type="ECO:0000256" key="11">
    <source>
        <dbReference type="ARBA" id="ARBA00047866"/>
    </source>
</evidence>
<accession>A0A817TZ28</accession>
<dbReference type="Pfam" id="PF07687">
    <property type="entry name" value="M20_dimer"/>
    <property type="match status" value="1"/>
</dbReference>
<dbReference type="PANTHER" id="PTHR45962:SF1">
    <property type="entry name" value="N-FATTY-ACYL-AMINO ACID SYNTHASE_HYDROLASE PM20D1"/>
    <property type="match status" value="1"/>
</dbReference>
<evidence type="ECO:0000256" key="20">
    <source>
        <dbReference type="ARBA" id="ARBA00048822"/>
    </source>
</evidence>
<evidence type="ECO:0000313" key="33">
    <source>
        <dbReference type="Proteomes" id="UP000663825"/>
    </source>
</evidence>
<comment type="catalytic activity">
    <reaction evidence="14">
        <text>N-(9Z-octadecenoyl)-L-methionine + H2O = (9Z)-octadecenoate + L-methionine</text>
        <dbReference type="Rhea" id="RHEA:64144"/>
        <dbReference type="ChEBI" id="CHEBI:15377"/>
        <dbReference type="ChEBI" id="CHEBI:30823"/>
        <dbReference type="ChEBI" id="CHEBI:57844"/>
        <dbReference type="ChEBI" id="CHEBI:149732"/>
    </reaction>
    <physiologicalReaction direction="left-to-right" evidence="14">
        <dbReference type="Rhea" id="RHEA:64145"/>
    </physiologicalReaction>
</comment>
<evidence type="ECO:0000313" key="28">
    <source>
        <dbReference type="EMBL" id="CAF3370794.1"/>
    </source>
</evidence>
<dbReference type="EMBL" id="CAJNYT010000766">
    <property type="protein sequence ID" value="CAF3370794.1"/>
    <property type="molecule type" value="Genomic_DNA"/>
</dbReference>
<comment type="catalytic activity">
    <reaction evidence="22">
        <text>an N-acyl-aromatic L-alpha-amino acid + H2O = an aromatic L-alpha-amino acid + a carboxylate</text>
        <dbReference type="Rhea" id="RHEA:54184"/>
        <dbReference type="ChEBI" id="CHEBI:15377"/>
        <dbReference type="ChEBI" id="CHEBI:29067"/>
        <dbReference type="ChEBI" id="CHEBI:84824"/>
        <dbReference type="ChEBI" id="CHEBI:138093"/>
        <dbReference type="EC" id="3.5.1.114"/>
    </reaction>
    <physiologicalReaction direction="left-to-right" evidence="22">
        <dbReference type="Rhea" id="RHEA:54185"/>
    </physiologicalReaction>
    <physiologicalReaction direction="right-to-left" evidence="22">
        <dbReference type="Rhea" id="RHEA:54186"/>
    </physiologicalReaction>
</comment>
<dbReference type="Gene3D" id="3.40.630.10">
    <property type="entry name" value="Zn peptidases"/>
    <property type="match status" value="1"/>
</dbReference>
<protein>
    <recommendedName>
        <fullName evidence="26">Peptidase M20 dimerisation domain-containing protein</fullName>
    </recommendedName>
</protein>
<dbReference type="GO" id="GO:0006520">
    <property type="term" value="P:amino acid metabolic process"/>
    <property type="evidence" value="ECO:0007669"/>
    <property type="project" value="TreeGrafter"/>
</dbReference>
<dbReference type="Gene3D" id="1.10.150.900">
    <property type="match status" value="1"/>
</dbReference>
<dbReference type="GO" id="GO:0043605">
    <property type="term" value="P:amide catabolic process"/>
    <property type="evidence" value="ECO:0007669"/>
    <property type="project" value="TreeGrafter"/>
</dbReference>
<evidence type="ECO:0000313" key="32">
    <source>
        <dbReference type="EMBL" id="CAF4528660.1"/>
    </source>
</evidence>
<comment type="catalytic activity">
    <reaction evidence="16">
        <text>N-(5Z,8Z,11Z,14Z)-eicosatetraenoyl-glycine + H2O = (5Z,8Z,11Z,14Z)-eicosatetraenoate + glycine</text>
        <dbReference type="Rhea" id="RHEA:64108"/>
        <dbReference type="ChEBI" id="CHEBI:15377"/>
        <dbReference type="ChEBI" id="CHEBI:32395"/>
        <dbReference type="ChEBI" id="CHEBI:57305"/>
        <dbReference type="ChEBI" id="CHEBI:59002"/>
    </reaction>
    <physiologicalReaction direction="left-to-right" evidence="16">
        <dbReference type="Rhea" id="RHEA:64109"/>
    </physiologicalReaction>
    <physiologicalReaction direction="right-to-left" evidence="16">
        <dbReference type="Rhea" id="RHEA:64110"/>
    </physiologicalReaction>
</comment>
<organism evidence="27 33">
    <name type="scientific">Rotaria socialis</name>
    <dbReference type="NCBI Taxonomy" id="392032"/>
    <lineage>
        <taxon>Eukaryota</taxon>
        <taxon>Metazoa</taxon>
        <taxon>Spiralia</taxon>
        <taxon>Gnathifera</taxon>
        <taxon>Rotifera</taxon>
        <taxon>Eurotatoria</taxon>
        <taxon>Bdelloidea</taxon>
        <taxon>Philodinida</taxon>
        <taxon>Philodinidae</taxon>
        <taxon>Rotaria</taxon>
    </lineage>
</organism>
<dbReference type="Proteomes" id="UP000663869">
    <property type="component" value="Unassembled WGS sequence"/>
</dbReference>
<evidence type="ECO:0000256" key="18">
    <source>
        <dbReference type="ARBA" id="ARBA00048597"/>
    </source>
</evidence>
<comment type="catalytic activity">
    <reaction evidence="11">
        <text>N-(9Z-octadecenoyl)-L-tyrosine + H2O = L-tyrosine + (9Z)-octadecenoate</text>
        <dbReference type="Rhea" id="RHEA:64184"/>
        <dbReference type="ChEBI" id="CHEBI:15377"/>
        <dbReference type="ChEBI" id="CHEBI:30823"/>
        <dbReference type="ChEBI" id="CHEBI:58315"/>
        <dbReference type="ChEBI" id="CHEBI:149734"/>
    </reaction>
    <physiologicalReaction direction="left-to-right" evidence="11">
        <dbReference type="Rhea" id="RHEA:64185"/>
    </physiologicalReaction>
</comment>
<dbReference type="GO" id="GO:0043604">
    <property type="term" value="P:amide biosynthetic process"/>
    <property type="evidence" value="ECO:0007669"/>
    <property type="project" value="TreeGrafter"/>
</dbReference>
<evidence type="ECO:0000256" key="4">
    <source>
        <dbReference type="ARBA" id="ARBA00022723"/>
    </source>
</evidence>
<dbReference type="GO" id="GO:0006508">
    <property type="term" value="P:proteolysis"/>
    <property type="evidence" value="ECO:0007669"/>
    <property type="project" value="UniProtKB-KW"/>
</dbReference>
<evidence type="ECO:0000313" key="31">
    <source>
        <dbReference type="EMBL" id="CAF4391201.1"/>
    </source>
</evidence>
<comment type="catalytic activity">
    <reaction evidence="19">
        <text>N-(9Z-octadecenoyl)-L-glutamine + H2O = L-glutamine + (9Z)-octadecenoate</text>
        <dbReference type="Rhea" id="RHEA:51356"/>
        <dbReference type="ChEBI" id="CHEBI:15377"/>
        <dbReference type="ChEBI" id="CHEBI:30823"/>
        <dbReference type="ChEBI" id="CHEBI:58359"/>
        <dbReference type="ChEBI" id="CHEBI:134033"/>
    </reaction>
    <physiologicalReaction direction="left-to-right" evidence="19">
        <dbReference type="Rhea" id="RHEA:51357"/>
    </physiologicalReaction>
</comment>
<evidence type="ECO:0000313" key="27">
    <source>
        <dbReference type="EMBL" id="CAF3328765.1"/>
    </source>
</evidence>
<feature type="domain" description="Peptidase M20 dimerisation" evidence="26">
    <location>
        <begin position="246"/>
        <end position="389"/>
    </location>
</feature>
<comment type="catalytic activity">
    <reaction evidence="18">
        <text>N-(9Z-octadecenoyl)-L-serine + H2O = L-serine + (9Z)-octadecenoate</text>
        <dbReference type="Rhea" id="RHEA:51352"/>
        <dbReference type="ChEBI" id="CHEBI:15377"/>
        <dbReference type="ChEBI" id="CHEBI:30823"/>
        <dbReference type="ChEBI" id="CHEBI:33384"/>
        <dbReference type="ChEBI" id="CHEBI:134031"/>
    </reaction>
    <physiologicalReaction direction="left-to-right" evidence="18">
        <dbReference type="Rhea" id="RHEA:51353"/>
    </physiologicalReaction>
</comment>
<comment type="catalytic activity">
    <reaction evidence="8">
        <text>(9Z)-octadecenoate + glycine = N-(9Z-octadecenoyl)glycine + H2O</text>
        <dbReference type="Rhea" id="RHEA:51316"/>
        <dbReference type="ChEBI" id="CHEBI:15377"/>
        <dbReference type="ChEBI" id="CHEBI:30823"/>
        <dbReference type="ChEBI" id="CHEBI:57305"/>
        <dbReference type="ChEBI" id="CHEBI:133992"/>
    </reaction>
    <physiologicalReaction direction="right-to-left" evidence="8">
        <dbReference type="Rhea" id="RHEA:51318"/>
    </physiologicalReaction>
</comment>
<evidence type="ECO:0000313" key="29">
    <source>
        <dbReference type="EMBL" id="CAF3404034.1"/>
    </source>
</evidence>
<evidence type="ECO:0000256" key="8">
    <source>
        <dbReference type="ARBA" id="ARBA00047450"/>
    </source>
</evidence>